<accession>A0ABN6H1T3</accession>
<proteinExistence type="predicted"/>
<dbReference type="Gene3D" id="1.10.1740.10">
    <property type="match status" value="1"/>
</dbReference>
<reference evidence="1 2" key="1">
    <citation type="submission" date="2021-06" db="EMBL/GenBank/DDBJ databases">
        <title>Complete genome of Haloferula helveola possessing various polysaccharide degrading enzymes.</title>
        <authorList>
            <person name="Takami H."/>
            <person name="Huang C."/>
            <person name="Hamasaki K."/>
        </authorList>
    </citation>
    <scope>NUCLEOTIDE SEQUENCE [LARGE SCALE GENOMIC DNA]</scope>
    <source>
        <strain evidence="1 2">CN-1</strain>
    </source>
</reference>
<keyword evidence="2" id="KW-1185">Reference proteome</keyword>
<sequence>MIHSAAAAEDGERQRAWEEFDHLYRGPLLVFIRRCGCPGDRAEDLLQSFLSVVAERNWLAEADPERGKMRTFLLTRLKRHLNDARKHDQALKRGGGTESVDFDEVSAVLADPGSERKAESEFDRAWAKAILDRTLRSLEESSEARGTGEVFRLLKGQITGGSEEKLGAVAATLQQSEGAVRMRLQRLREEFRKRLRAEVAETLLPDEDVSEEMRYLAQVLSE</sequence>
<organism evidence="1 2">
    <name type="scientific">Haloferula helveola</name>
    <dbReference type="NCBI Taxonomy" id="490095"/>
    <lineage>
        <taxon>Bacteria</taxon>
        <taxon>Pseudomonadati</taxon>
        <taxon>Verrucomicrobiota</taxon>
        <taxon>Verrucomicrobiia</taxon>
        <taxon>Verrucomicrobiales</taxon>
        <taxon>Verrucomicrobiaceae</taxon>
        <taxon>Haloferula</taxon>
    </lineage>
</organism>
<gene>
    <name evidence="1" type="ORF">HAHE_14430</name>
</gene>
<name>A0ABN6H1T3_9BACT</name>
<dbReference type="Proteomes" id="UP001374893">
    <property type="component" value="Chromosome"/>
</dbReference>
<dbReference type="EMBL" id="AP024702">
    <property type="protein sequence ID" value="BCX47535.1"/>
    <property type="molecule type" value="Genomic_DNA"/>
</dbReference>
<protein>
    <submittedName>
        <fullName evidence="1">RNA polymerase subunit sigma-24</fullName>
    </submittedName>
</protein>
<evidence type="ECO:0000313" key="1">
    <source>
        <dbReference type="EMBL" id="BCX47535.1"/>
    </source>
</evidence>
<evidence type="ECO:0000313" key="2">
    <source>
        <dbReference type="Proteomes" id="UP001374893"/>
    </source>
</evidence>